<gene>
    <name evidence="1" type="ORF">GJU40_00925</name>
</gene>
<dbReference type="Proteomes" id="UP000448867">
    <property type="component" value="Unassembled WGS sequence"/>
</dbReference>
<protein>
    <submittedName>
        <fullName evidence="1">Uncharacterized protein</fullName>
    </submittedName>
</protein>
<dbReference type="AlphaFoldDB" id="A0A7X2LYB2"/>
<evidence type="ECO:0000313" key="2">
    <source>
        <dbReference type="Proteomes" id="UP000448867"/>
    </source>
</evidence>
<name>A0A7X2LYB2_9BACI</name>
<sequence>MIENMDLKIEELYKKYLKLSMPNKYLLSDVEDILINEYLAKSLDEKEMDFLVDLQEINKYDKCFIIDKDEILNNLFTEQEKREFVSLKELNKQFPLDPDKSTKSEVKYTRIQEGEYLVIFLGVDSEDYLKDIKLIGNSEKLFDRLIVLMGIDREDCNLENREFHDYLRSLSNLGYLKAD</sequence>
<dbReference type="RefSeq" id="WP_170289287.1">
    <property type="nucleotide sequence ID" value="NZ_WKKI01000001.1"/>
</dbReference>
<evidence type="ECO:0000313" key="1">
    <source>
        <dbReference type="EMBL" id="MRX70732.1"/>
    </source>
</evidence>
<reference evidence="1 2" key="1">
    <citation type="submission" date="2019-11" db="EMBL/GenBank/DDBJ databases">
        <title>Bacillus lacus genome.</title>
        <authorList>
            <person name="Allen C.J."/>
            <person name="Newman J.D."/>
        </authorList>
    </citation>
    <scope>NUCLEOTIDE SEQUENCE [LARGE SCALE GENOMIC DNA]</scope>
    <source>
        <strain evidence="1 2">KCTC 33946</strain>
    </source>
</reference>
<comment type="caution">
    <text evidence="1">The sequence shown here is derived from an EMBL/GenBank/DDBJ whole genome shotgun (WGS) entry which is preliminary data.</text>
</comment>
<keyword evidence="2" id="KW-1185">Reference proteome</keyword>
<proteinExistence type="predicted"/>
<dbReference type="EMBL" id="WKKI01000001">
    <property type="protein sequence ID" value="MRX70732.1"/>
    <property type="molecule type" value="Genomic_DNA"/>
</dbReference>
<accession>A0A7X2LYB2</accession>
<organism evidence="1 2">
    <name type="scientific">Metabacillus lacus</name>
    <dbReference type="NCBI Taxonomy" id="1983721"/>
    <lineage>
        <taxon>Bacteria</taxon>
        <taxon>Bacillati</taxon>
        <taxon>Bacillota</taxon>
        <taxon>Bacilli</taxon>
        <taxon>Bacillales</taxon>
        <taxon>Bacillaceae</taxon>
        <taxon>Metabacillus</taxon>
    </lineage>
</organism>